<protein>
    <submittedName>
        <fullName evidence="3">Uncharacterized protein</fullName>
    </submittedName>
</protein>
<proteinExistence type="predicted"/>
<dbReference type="PANTHER" id="PTHR31071">
    <property type="entry name" value="GB|AAF24581.1"/>
    <property type="match status" value="1"/>
</dbReference>
<comment type="caution">
    <text evidence="3">The sequence shown here is derived from an EMBL/GenBank/DDBJ whole genome shotgun (WGS) entry which is preliminary data.</text>
</comment>
<feature type="coiled-coil region" evidence="1">
    <location>
        <begin position="248"/>
        <end position="282"/>
    </location>
</feature>
<dbReference type="InterPro" id="IPR043424">
    <property type="entry name" value="BLT-like"/>
</dbReference>
<keyword evidence="1" id="KW-0175">Coiled coil</keyword>
<sequence length="510" mass="58973">MVTDEQALGDGWIRSRRNGIGGRRRWAGTEFAATPFVQWKLRGGDSAAQSAVSVRKLAASLWRVSATNSSGGSVRWQCGLFDRLRFEFCTSVPTPKIATEGVTKWDYCYSKAWVDVSYFRGRAEILKNNQEIATTPVASARCAELFKARKRINKLEAEQGWSRTKLKHFLKKLNEERASWIRTQHQRMCLMVKNLENDVKRERRKCRKMDIMNSKLLNDITEVKLSARKFKQNFEKEKRARELWEDVCDELAKEIEGSKAEIEALRNQHARIQEDLEKERKMMQLVEVWREERSQMKLINAKLMSEHKYTKMNNLIVDLEAFLRPLKSTTAMVKEFSSEIEDSQTCEAEVIRIPDNCSSHNQANYETFDATRKRDGSNGLTGGGSGFEDTSCQETLTQAEIYPTRTSGGSDHSVNKISRRKYTSNYDAEHKENAHHRYERFESNEISSVSLKQSKKKKSSTISKLQRTLPRNEDTCKTILTDGSVKGLQMDQYRRLHLWLRHKECVVKGR</sequence>
<reference evidence="3" key="1">
    <citation type="submission" date="2020-06" db="EMBL/GenBank/DDBJ databases">
        <authorList>
            <person name="Li T."/>
            <person name="Hu X."/>
            <person name="Zhang T."/>
            <person name="Song X."/>
            <person name="Zhang H."/>
            <person name="Dai N."/>
            <person name="Sheng W."/>
            <person name="Hou X."/>
            <person name="Wei L."/>
        </authorList>
    </citation>
    <scope>NUCLEOTIDE SEQUENCE</scope>
    <source>
        <strain evidence="3">KEN8</strain>
        <tissue evidence="3">Leaf</tissue>
    </source>
</reference>
<evidence type="ECO:0000256" key="2">
    <source>
        <dbReference type="SAM" id="MobiDB-lite"/>
    </source>
</evidence>
<dbReference type="AlphaFoldDB" id="A0AAW2Q656"/>
<evidence type="ECO:0000313" key="3">
    <source>
        <dbReference type="EMBL" id="KAL0363224.1"/>
    </source>
</evidence>
<dbReference type="EMBL" id="JACGWM010000007">
    <property type="protein sequence ID" value="KAL0363224.1"/>
    <property type="molecule type" value="Genomic_DNA"/>
</dbReference>
<accession>A0AAW2Q656</accession>
<dbReference type="PANTHER" id="PTHR31071:SF2">
    <property type="entry name" value="ACTIN CYTOSKELETON-REGULATORY COMPLEX PAN-LIKE PROTEIN"/>
    <property type="match status" value="1"/>
</dbReference>
<evidence type="ECO:0000256" key="1">
    <source>
        <dbReference type="SAM" id="Coils"/>
    </source>
</evidence>
<organism evidence="3">
    <name type="scientific">Sesamum calycinum</name>
    <dbReference type="NCBI Taxonomy" id="2727403"/>
    <lineage>
        <taxon>Eukaryota</taxon>
        <taxon>Viridiplantae</taxon>
        <taxon>Streptophyta</taxon>
        <taxon>Embryophyta</taxon>
        <taxon>Tracheophyta</taxon>
        <taxon>Spermatophyta</taxon>
        <taxon>Magnoliopsida</taxon>
        <taxon>eudicotyledons</taxon>
        <taxon>Gunneridae</taxon>
        <taxon>Pentapetalae</taxon>
        <taxon>asterids</taxon>
        <taxon>lamiids</taxon>
        <taxon>Lamiales</taxon>
        <taxon>Pedaliaceae</taxon>
        <taxon>Sesamum</taxon>
    </lineage>
</organism>
<name>A0AAW2Q656_9LAMI</name>
<reference evidence="3" key="2">
    <citation type="journal article" date="2024" name="Plant">
        <title>Genomic evolution and insights into agronomic trait innovations of Sesamum species.</title>
        <authorList>
            <person name="Miao H."/>
            <person name="Wang L."/>
            <person name="Qu L."/>
            <person name="Liu H."/>
            <person name="Sun Y."/>
            <person name="Le M."/>
            <person name="Wang Q."/>
            <person name="Wei S."/>
            <person name="Zheng Y."/>
            <person name="Lin W."/>
            <person name="Duan Y."/>
            <person name="Cao H."/>
            <person name="Xiong S."/>
            <person name="Wang X."/>
            <person name="Wei L."/>
            <person name="Li C."/>
            <person name="Ma Q."/>
            <person name="Ju M."/>
            <person name="Zhao R."/>
            <person name="Li G."/>
            <person name="Mu C."/>
            <person name="Tian Q."/>
            <person name="Mei H."/>
            <person name="Zhang T."/>
            <person name="Gao T."/>
            <person name="Zhang H."/>
        </authorList>
    </citation>
    <scope>NUCLEOTIDE SEQUENCE</scope>
    <source>
        <strain evidence="3">KEN8</strain>
    </source>
</reference>
<feature type="region of interest" description="Disordered" evidence="2">
    <location>
        <begin position="441"/>
        <end position="468"/>
    </location>
</feature>
<gene>
    <name evidence="3" type="ORF">Scaly_1277600</name>
</gene>